<dbReference type="PANTHER" id="PTHR21631">
    <property type="entry name" value="ISOCITRATE LYASE/MALATE SYNTHASE"/>
    <property type="match status" value="1"/>
</dbReference>
<dbReference type="InterPro" id="IPR006254">
    <property type="entry name" value="Isocitrate_lyase"/>
</dbReference>
<dbReference type="Proteomes" id="UP001596074">
    <property type="component" value="Unassembled WGS sequence"/>
</dbReference>
<proteinExistence type="predicted"/>
<dbReference type="PIRSF" id="PIRSF001362">
    <property type="entry name" value="Isocit_lyase"/>
    <property type="match status" value="1"/>
</dbReference>
<comment type="catalytic activity">
    <reaction evidence="3">
        <text>D-threo-isocitrate = glyoxylate + succinate</text>
        <dbReference type="Rhea" id="RHEA:13245"/>
        <dbReference type="ChEBI" id="CHEBI:15562"/>
        <dbReference type="ChEBI" id="CHEBI:30031"/>
        <dbReference type="ChEBI" id="CHEBI:36655"/>
        <dbReference type="EC" id="4.1.3.1"/>
    </reaction>
</comment>
<dbReference type="NCBIfam" id="TIGR01346">
    <property type="entry name" value="isocit_lyase"/>
    <property type="match status" value="2"/>
</dbReference>
<evidence type="ECO:0000256" key="4">
    <source>
        <dbReference type="NCBIfam" id="TIGR01346"/>
    </source>
</evidence>
<organism evidence="5 6">
    <name type="scientific">Actinomadura rugatobispora</name>
    <dbReference type="NCBI Taxonomy" id="1994"/>
    <lineage>
        <taxon>Bacteria</taxon>
        <taxon>Bacillati</taxon>
        <taxon>Actinomycetota</taxon>
        <taxon>Actinomycetes</taxon>
        <taxon>Streptosporangiales</taxon>
        <taxon>Thermomonosporaceae</taxon>
        <taxon>Actinomadura</taxon>
    </lineage>
</organism>
<protein>
    <recommendedName>
        <fullName evidence="1 4">Isocitrate lyase</fullName>
        <ecNumber evidence="1 4">4.1.3.1</ecNumber>
    </recommendedName>
</protein>
<dbReference type="SUPFAM" id="SSF51621">
    <property type="entry name" value="Phosphoenolpyruvate/pyruvate domain"/>
    <property type="match status" value="1"/>
</dbReference>
<dbReference type="EC" id="4.1.3.1" evidence="1 4"/>
<gene>
    <name evidence="5" type="primary">aceA</name>
    <name evidence="5" type="ORF">ACFPZN_48290</name>
</gene>
<dbReference type="PANTHER" id="PTHR21631:SF3">
    <property type="entry name" value="BIFUNCTIONAL GLYOXYLATE CYCLE PROTEIN"/>
    <property type="match status" value="1"/>
</dbReference>
<dbReference type="Gene3D" id="3.20.20.60">
    <property type="entry name" value="Phosphoenolpyruvate-binding domains"/>
    <property type="match status" value="1"/>
</dbReference>
<evidence type="ECO:0000256" key="2">
    <source>
        <dbReference type="ARBA" id="ARBA00023239"/>
    </source>
</evidence>
<dbReference type="InterPro" id="IPR040442">
    <property type="entry name" value="Pyrv_kinase-like_dom_sf"/>
</dbReference>
<dbReference type="CDD" id="cd00377">
    <property type="entry name" value="ICL_PEPM"/>
    <property type="match status" value="1"/>
</dbReference>
<dbReference type="InterPro" id="IPR015813">
    <property type="entry name" value="Pyrv/PenolPyrv_kinase-like_dom"/>
</dbReference>
<dbReference type="EMBL" id="JBHSON010000113">
    <property type="protein sequence ID" value="MFC5753469.1"/>
    <property type="molecule type" value="Genomic_DNA"/>
</dbReference>
<dbReference type="NCBIfam" id="NF011645">
    <property type="entry name" value="PRK15063.1"/>
    <property type="match status" value="1"/>
</dbReference>
<name>A0ABW1AFX4_9ACTN</name>
<dbReference type="RefSeq" id="WP_378290523.1">
    <property type="nucleotide sequence ID" value="NZ_JBHSON010000113.1"/>
</dbReference>
<dbReference type="PROSITE" id="PS00161">
    <property type="entry name" value="ISOCITRATE_LYASE"/>
    <property type="match status" value="1"/>
</dbReference>
<keyword evidence="6" id="KW-1185">Reference proteome</keyword>
<evidence type="ECO:0000256" key="3">
    <source>
        <dbReference type="ARBA" id="ARBA00023531"/>
    </source>
</evidence>
<dbReference type="InterPro" id="IPR039556">
    <property type="entry name" value="ICL/PEPM"/>
</dbReference>
<dbReference type="GO" id="GO:0004451">
    <property type="term" value="F:isocitrate lyase activity"/>
    <property type="evidence" value="ECO:0007669"/>
    <property type="project" value="UniProtKB-EC"/>
</dbReference>
<accession>A0ABW1AFX4</accession>
<evidence type="ECO:0000256" key="1">
    <source>
        <dbReference type="ARBA" id="ARBA00012909"/>
    </source>
</evidence>
<reference evidence="6" key="1">
    <citation type="journal article" date="2019" name="Int. J. Syst. Evol. Microbiol.">
        <title>The Global Catalogue of Microorganisms (GCM) 10K type strain sequencing project: providing services to taxonomists for standard genome sequencing and annotation.</title>
        <authorList>
            <consortium name="The Broad Institute Genomics Platform"/>
            <consortium name="The Broad Institute Genome Sequencing Center for Infectious Disease"/>
            <person name="Wu L."/>
            <person name="Ma J."/>
        </authorList>
    </citation>
    <scope>NUCLEOTIDE SEQUENCE [LARGE SCALE GENOMIC DNA]</scope>
    <source>
        <strain evidence="6">KCTC 42087</strain>
    </source>
</reference>
<dbReference type="Pfam" id="PF00463">
    <property type="entry name" value="ICL"/>
    <property type="match status" value="2"/>
</dbReference>
<evidence type="ECO:0000313" key="5">
    <source>
        <dbReference type="EMBL" id="MFC5753469.1"/>
    </source>
</evidence>
<evidence type="ECO:0000313" key="6">
    <source>
        <dbReference type="Proteomes" id="UP001596074"/>
    </source>
</evidence>
<dbReference type="InterPro" id="IPR018523">
    <property type="entry name" value="Isocitrate_lyase_ph_CS"/>
</dbReference>
<keyword evidence="2 5" id="KW-0456">Lyase</keyword>
<sequence>MSDSRLKGAADELQKQWETDERWKGIERTYTAEDVIRLRGSVQEEHTLARLGAERLWKLLHEEDYVHSLGALTGMQAVQQVKAGLKAIYLSGWQVAADANLAGQTYPDQSIYPANSVPAVVRRINNALLRADQVQWSEGSGDTHFLAPIVADAEAGFGGVLNAFELMKGMIAAGAAGVHWEDQLASEKKCGHLGGKVLIPTSQHVKTLNTARLAADIAGVPSLIIARTDAEAATLITTDVDERDREFLTGERTGEGFYRVRNGIEPCIARAKAYAPHSDLIWMETGTPDLEVARKFAEAVKAEYPDQMLAYNCSPSFNWKKHLDDSTIAKFQRELGHMGFKFQFITLAGFHALNYGMFDLAHGYAREGMTAYVDLQEREFAAVDRGFSAVKHQREAGTGYFDQVSTAIAPDSSTTALKGSTEEAQFH</sequence>
<comment type="caution">
    <text evidence="5">The sequence shown here is derived from an EMBL/GenBank/DDBJ whole genome shotgun (WGS) entry which is preliminary data.</text>
</comment>